<name>Q5BQT1_SCHJA</name>
<sequence length="92" mass="10148">MTSCSRGVGCSSGGGGGGINKRIEMARHHVNQMVFAFLRDRRMPTIHHPAIKQCVPGQCHREGMHLTDEGNHLFLESLRAGLSSVLFLIFVF</sequence>
<organism evidence="1">
    <name type="scientific">Schistosoma japonicum</name>
    <name type="common">Blood fluke</name>
    <dbReference type="NCBI Taxonomy" id="6182"/>
    <lineage>
        <taxon>Eukaryota</taxon>
        <taxon>Metazoa</taxon>
        <taxon>Spiralia</taxon>
        <taxon>Lophotrochozoa</taxon>
        <taxon>Platyhelminthes</taxon>
        <taxon>Trematoda</taxon>
        <taxon>Digenea</taxon>
        <taxon>Strigeidida</taxon>
        <taxon>Schistosomatoidea</taxon>
        <taxon>Schistosomatidae</taxon>
        <taxon>Schistosoma</taxon>
    </lineage>
</organism>
<dbReference type="EMBL" id="AY915884">
    <property type="protein sequence ID" value="AAX31105.1"/>
    <property type="molecule type" value="mRNA"/>
</dbReference>
<reference evidence="1" key="2">
    <citation type="journal article" date="2006" name="PLoS Pathog.">
        <title>New perspectives on host-parasite interplay by comparative transcriptomic and proteomic analyses of Schistosoma japonicum.</title>
        <authorList>
            <person name="Liu F."/>
            <person name="Lu J."/>
            <person name="Hu W."/>
            <person name="Wang S.Y."/>
            <person name="Cui S.J."/>
            <person name="Chi M."/>
            <person name="Yan Q."/>
            <person name="Wang X.R."/>
            <person name="Song H.D."/>
            <person name="Xu X.N."/>
            <person name="Wang J.J."/>
            <person name="Zhang X.L."/>
            <person name="Zhang X."/>
            <person name="Wang Z.Q."/>
            <person name="Xue C.L."/>
            <person name="Brindley P.J."/>
            <person name="McManus D.P."/>
            <person name="Yang P.Y."/>
            <person name="Feng Z."/>
            <person name="Chen Z."/>
            <person name="Han Z.G."/>
        </authorList>
    </citation>
    <scope>NUCLEOTIDE SEQUENCE</scope>
</reference>
<protein>
    <submittedName>
        <fullName evidence="1">SJCHGC09820 protein</fullName>
    </submittedName>
</protein>
<proteinExistence type="evidence at transcript level"/>
<evidence type="ECO:0000313" key="1">
    <source>
        <dbReference type="EMBL" id="AAX31105.1"/>
    </source>
</evidence>
<reference evidence="1" key="1">
    <citation type="submission" date="2005-01" db="EMBL/GenBank/DDBJ databases">
        <authorList>
            <person name="Han Z."/>
        </authorList>
    </citation>
    <scope>NUCLEOTIDE SEQUENCE</scope>
</reference>
<dbReference type="AlphaFoldDB" id="Q5BQT1"/>
<accession>Q5BQT1</accession>